<dbReference type="PANTHER" id="PTHR11927">
    <property type="entry name" value="GALACTOSIDE 2-L-FUCOSYLTRANSFERASE"/>
    <property type="match status" value="1"/>
</dbReference>
<dbReference type="EMBL" id="JACSPM010000002">
    <property type="protein sequence ID" value="MBD8023744.1"/>
    <property type="molecule type" value="Genomic_DNA"/>
</dbReference>
<keyword evidence="1" id="KW-0328">Glycosyltransferase</keyword>
<comment type="caution">
    <text evidence="3">The sequence shown here is derived from an EMBL/GenBank/DDBJ whole genome shotgun (WGS) entry which is preliminary data.</text>
</comment>
<dbReference type="Proteomes" id="UP000602532">
    <property type="component" value="Unassembled WGS sequence"/>
</dbReference>
<keyword evidence="4" id="KW-1185">Reference proteome</keyword>
<evidence type="ECO:0000313" key="3">
    <source>
        <dbReference type="EMBL" id="MBD8023744.1"/>
    </source>
</evidence>
<proteinExistence type="predicted"/>
<accession>A0ABR8X349</accession>
<dbReference type="Pfam" id="PF01531">
    <property type="entry name" value="Glyco_transf_11"/>
    <property type="match status" value="1"/>
</dbReference>
<organism evidence="3 4">
    <name type="scientific">Microbacterium gallinarum</name>
    <dbReference type="NCBI Taxonomy" id="2762209"/>
    <lineage>
        <taxon>Bacteria</taxon>
        <taxon>Bacillati</taxon>
        <taxon>Actinomycetota</taxon>
        <taxon>Actinomycetes</taxon>
        <taxon>Micrococcales</taxon>
        <taxon>Microbacteriaceae</taxon>
        <taxon>Microbacterium</taxon>
    </lineage>
</organism>
<evidence type="ECO:0000313" key="4">
    <source>
        <dbReference type="Proteomes" id="UP000602532"/>
    </source>
</evidence>
<keyword evidence="2" id="KW-0808">Transferase</keyword>
<reference evidence="3 4" key="1">
    <citation type="submission" date="2020-08" db="EMBL/GenBank/DDBJ databases">
        <title>A Genomic Blueprint of the Chicken Gut Microbiome.</title>
        <authorList>
            <person name="Gilroy R."/>
            <person name="Ravi A."/>
            <person name="Getino M."/>
            <person name="Pursley I."/>
            <person name="Horton D.L."/>
            <person name="Alikhan N.-F."/>
            <person name="Baker D."/>
            <person name="Gharbi K."/>
            <person name="Hall N."/>
            <person name="Watson M."/>
            <person name="Adriaenssens E.M."/>
            <person name="Foster-Nyarko E."/>
            <person name="Jarju S."/>
            <person name="Secka A."/>
            <person name="Antonio M."/>
            <person name="Oren A."/>
            <person name="Chaudhuri R."/>
            <person name="La Ragione R.M."/>
            <person name="Hildebrand F."/>
            <person name="Pallen M.J."/>
        </authorList>
    </citation>
    <scope>NUCLEOTIDE SEQUENCE [LARGE SCALE GENOMIC DNA]</scope>
    <source>
        <strain evidence="3 4">Sa1CUA4</strain>
    </source>
</reference>
<dbReference type="PANTHER" id="PTHR11927:SF9">
    <property type="entry name" value="L-FUCOSYLTRANSFERASE"/>
    <property type="match status" value="1"/>
</dbReference>
<sequence>MSGEHSITLWLQGGLGNQLFQLNAGDLLAKSTGGRLRISTASYARDRKRSFELDRLTSDIPRASIAEIALTGSPYNRAGVLRHRTAPLRREIVTSIAERPAGNALLVGFFQDQASIQGGTKRTVQRLRSVTLSKTGSLISRRVAGAPVAHVRRGDYVSLDSSVRTFGTIRPEYYFDAFDYLGVSPAAIYYFTDDPDYVYRTFGARRAQIISADDLRSPLETILAMGSAGDLVIPNSTFSWWAGELLAPAGRTIGPRTWFFDRDDHLSPARDSWIRIDN</sequence>
<protein>
    <submittedName>
        <fullName evidence="3">Alpha-1,2-fucosyltransferase</fullName>
    </submittedName>
</protein>
<dbReference type="InterPro" id="IPR002516">
    <property type="entry name" value="Glyco_trans_11"/>
</dbReference>
<dbReference type="RefSeq" id="WP_191766056.1">
    <property type="nucleotide sequence ID" value="NZ_JACSPM010000002.1"/>
</dbReference>
<evidence type="ECO:0000256" key="1">
    <source>
        <dbReference type="ARBA" id="ARBA00022676"/>
    </source>
</evidence>
<gene>
    <name evidence="3" type="ORF">H9622_09085</name>
</gene>
<evidence type="ECO:0000256" key="2">
    <source>
        <dbReference type="ARBA" id="ARBA00022679"/>
    </source>
</evidence>
<name>A0ABR8X349_9MICO</name>